<dbReference type="STRING" id="1550241.MA03_03030"/>
<feature type="transmembrane region" description="Helical" evidence="5">
    <location>
        <begin position="50"/>
        <end position="74"/>
    </location>
</feature>
<dbReference type="GO" id="GO:0016020">
    <property type="term" value="C:membrane"/>
    <property type="evidence" value="ECO:0007669"/>
    <property type="project" value="UniProtKB-SubCell"/>
</dbReference>
<dbReference type="EMBL" id="CP009961">
    <property type="protein sequence ID" value="AKG38456.1"/>
    <property type="molecule type" value="Genomic_DNA"/>
</dbReference>
<evidence type="ECO:0000313" key="8">
    <source>
        <dbReference type="Proteomes" id="UP000067434"/>
    </source>
</evidence>
<dbReference type="InterPro" id="IPR051784">
    <property type="entry name" value="Nod_factor_ABC_transporter"/>
</dbReference>
<proteinExistence type="predicted"/>
<evidence type="ECO:0000256" key="4">
    <source>
        <dbReference type="ARBA" id="ARBA00023136"/>
    </source>
</evidence>
<name>A0A0F7CKY2_9CREN</name>
<reference evidence="7 8" key="1">
    <citation type="journal article" date="2015" name="Stand. Genomic Sci.">
        <title>Complete genome sequence of and proposal of Thermofilum uzonense sp. nov. a novel hyperthermophilic crenarchaeon and emended description of the genus Thermofilum.</title>
        <authorList>
            <person name="Toshchakov S.V."/>
            <person name="Korzhenkov A.A."/>
            <person name="Samarov N.I."/>
            <person name="Mazunin I.O."/>
            <person name="Mozhey O.I."/>
            <person name="Shmyr I.S."/>
            <person name="Derbikova K.S."/>
            <person name="Taranov E.A."/>
            <person name="Dominova I.N."/>
            <person name="Bonch-Osmolovskaya E.A."/>
            <person name="Patrushev M.V."/>
            <person name="Podosokorskaya O.A."/>
            <person name="Kublanov I.V."/>
        </authorList>
    </citation>
    <scope>NUCLEOTIDE SEQUENCE [LARGE SCALE GENOMIC DNA]</scope>
    <source>
        <strain evidence="7 8">1807-2</strain>
    </source>
</reference>
<keyword evidence="3 5" id="KW-1133">Transmembrane helix</keyword>
<feature type="transmembrane region" description="Helical" evidence="5">
    <location>
        <begin position="127"/>
        <end position="150"/>
    </location>
</feature>
<dbReference type="RefSeq" id="WP_052883863.1">
    <property type="nucleotide sequence ID" value="NZ_CP009961.1"/>
</dbReference>
<dbReference type="GO" id="GO:0140359">
    <property type="term" value="F:ABC-type transporter activity"/>
    <property type="evidence" value="ECO:0007669"/>
    <property type="project" value="InterPro"/>
</dbReference>
<dbReference type="AlphaFoldDB" id="A0A0F7CKY2"/>
<keyword evidence="8" id="KW-1185">Reference proteome</keyword>
<evidence type="ECO:0000256" key="5">
    <source>
        <dbReference type="SAM" id="Phobius"/>
    </source>
</evidence>
<accession>A0A0F7CKY2</accession>
<evidence type="ECO:0000256" key="1">
    <source>
        <dbReference type="ARBA" id="ARBA00004141"/>
    </source>
</evidence>
<dbReference type="GeneID" id="25401171"/>
<dbReference type="PATRIC" id="fig|1550241.5.peg.644"/>
<organism evidence="7 8">
    <name type="scientific">Infirmifilum uzonense</name>
    <dbReference type="NCBI Taxonomy" id="1550241"/>
    <lineage>
        <taxon>Archaea</taxon>
        <taxon>Thermoproteota</taxon>
        <taxon>Thermoprotei</taxon>
        <taxon>Thermofilales</taxon>
        <taxon>Thermofilaceae</taxon>
        <taxon>Infirmifilum</taxon>
    </lineage>
</organism>
<feature type="transmembrane region" description="Helical" evidence="5">
    <location>
        <begin position="94"/>
        <end position="115"/>
    </location>
</feature>
<comment type="subcellular location">
    <subcellularLocation>
        <location evidence="1">Membrane</location>
        <topology evidence="1">Multi-pass membrane protein</topology>
    </subcellularLocation>
</comment>
<evidence type="ECO:0000259" key="6">
    <source>
        <dbReference type="Pfam" id="PF01061"/>
    </source>
</evidence>
<feature type="transmembrane region" description="Helical" evidence="5">
    <location>
        <begin position="215"/>
        <end position="234"/>
    </location>
</feature>
<dbReference type="PANTHER" id="PTHR43229:SF3">
    <property type="entry name" value="ABC-TYPE MULTIDRUG TRANSPORT SYSTEM, PERMEASE COMPONENT"/>
    <property type="match status" value="1"/>
</dbReference>
<feature type="transmembrane region" description="Helical" evidence="5">
    <location>
        <begin position="22"/>
        <end position="43"/>
    </location>
</feature>
<dbReference type="OrthoDB" id="97972at2157"/>
<sequence length="242" mass="26691">MRSVWRILGVSYSEALFWIREWTWIAQSISYIAGFFLLFYIWGGLEALKGVMVASIIVGGWSIGANAVAQVVGWHKMSKRINVYVASPLTLAEYYAGMVLAQLPILVIELSMPLIVASLMRLDPVSLLLLFVLSIIALLLGSFLVLSVVLRIKNPANISAITNPIVTLTVMLPPVYYPAKALPEPYRYFMLIVPTTPLAEAARLIAGMGTPVVDAWVLILMIAAWLTASIVLLLRTFRWGLG</sequence>
<keyword evidence="4 5" id="KW-0472">Membrane</keyword>
<dbReference type="KEGG" id="thf:MA03_03030"/>
<evidence type="ECO:0000256" key="2">
    <source>
        <dbReference type="ARBA" id="ARBA00022692"/>
    </source>
</evidence>
<dbReference type="InterPro" id="IPR013525">
    <property type="entry name" value="ABC2_TM"/>
</dbReference>
<gene>
    <name evidence="7" type="ORF">MA03_03030</name>
</gene>
<dbReference type="PANTHER" id="PTHR43229">
    <property type="entry name" value="NODULATION PROTEIN J"/>
    <property type="match status" value="1"/>
</dbReference>
<dbReference type="Pfam" id="PF01061">
    <property type="entry name" value="ABC2_membrane"/>
    <property type="match status" value="1"/>
</dbReference>
<dbReference type="HOGENOM" id="CLU_1145265_0_0_2"/>
<evidence type="ECO:0000313" key="7">
    <source>
        <dbReference type="EMBL" id="AKG38456.1"/>
    </source>
</evidence>
<protein>
    <recommendedName>
        <fullName evidence="6">ABC-2 type transporter transmembrane domain-containing protein</fullName>
    </recommendedName>
</protein>
<dbReference type="Proteomes" id="UP000067434">
    <property type="component" value="Chromosome"/>
</dbReference>
<feature type="transmembrane region" description="Helical" evidence="5">
    <location>
        <begin position="156"/>
        <end position="176"/>
    </location>
</feature>
<keyword evidence="2 5" id="KW-0812">Transmembrane</keyword>
<evidence type="ECO:0000256" key="3">
    <source>
        <dbReference type="ARBA" id="ARBA00022989"/>
    </source>
</evidence>
<feature type="domain" description="ABC-2 type transporter transmembrane" evidence="6">
    <location>
        <begin position="19"/>
        <end position="204"/>
    </location>
</feature>